<evidence type="ECO:0000256" key="1">
    <source>
        <dbReference type="ARBA" id="ARBA00022603"/>
    </source>
</evidence>
<dbReference type="OrthoDB" id="9806643at2"/>
<comment type="subunit">
    <text evidence="5">Homodimer.</text>
</comment>
<dbReference type="SUPFAM" id="SSF75217">
    <property type="entry name" value="alpha/beta knot"/>
    <property type="match status" value="1"/>
</dbReference>
<name>F0S0T7_DESTD</name>
<evidence type="ECO:0000256" key="5">
    <source>
        <dbReference type="HAMAP-Rule" id="MF_00658"/>
    </source>
</evidence>
<feature type="binding site" evidence="5">
    <location>
        <position position="85"/>
    </location>
    <ligand>
        <name>S-adenosyl-L-methionine</name>
        <dbReference type="ChEBI" id="CHEBI:59789"/>
    </ligand>
</feature>
<dbReference type="AlphaFoldDB" id="F0S0T7"/>
<comment type="catalytic activity">
    <reaction evidence="5">
        <text>pseudouridine(1915) in 23S rRNA + S-adenosyl-L-methionine = N(3)-methylpseudouridine(1915) in 23S rRNA + S-adenosyl-L-homocysteine + H(+)</text>
        <dbReference type="Rhea" id="RHEA:42752"/>
        <dbReference type="Rhea" id="RHEA-COMP:10221"/>
        <dbReference type="Rhea" id="RHEA-COMP:10222"/>
        <dbReference type="ChEBI" id="CHEBI:15378"/>
        <dbReference type="ChEBI" id="CHEBI:57856"/>
        <dbReference type="ChEBI" id="CHEBI:59789"/>
        <dbReference type="ChEBI" id="CHEBI:65314"/>
        <dbReference type="ChEBI" id="CHEBI:74486"/>
        <dbReference type="EC" id="2.1.1.177"/>
    </reaction>
</comment>
<comment type="function">
    <text evidence="5">Specifically methylates the pseudouridine at position 1915 (m3Psi1915) in 23S rRNA.</text>
</comment>
<dbReference type="HAMAP" id="MF_00658">
    <property type="entry name" value="23SrRNA_methyltr_H"/>
    <property type="match status" value="1"/>
</dbReference>
<dbReference type="InterPro" id="IPR029026">
    <property type="entry name" value="tRNA_m1G_MTases_N"/>
</dbReference>
<dbReference type="EC" id="2.1.1.177" evidence="5"/>
<keyword evidence="3 5" id="KW-0949">S-adenosyl-L-methionine</keyword>
<dbReference type="Proteomes" id="UP000007102">
    <property type="component" value="Chromosome"/>
</dbReference>
<comment type="caution">
    <text evidence="5">Lacks conserved residue(s) required for the propagation of feature annotation.</text>
</comment>
<protein>
    <recommendedName>
        <fullName evidence="5">Ribosomal RNA large subunit methyltransferase H</fullName>
        <ecNumber evidence="5">2.1.1.177</ecNumber>
    </recommendedName>
    <alternativeName>
        <fullName evidence="5">23S rRNA (pseudouridine1915-N3)-methyltransferase</fullName>
    </alternativeName>
    <alternativeName>
        <fullName evidence="5">23S rRNA m3Psi1915 methyltransferase</fullName>
    </alternativeName>
    <alternativeName>
        <fullName evidence="5">rRNA (pseudouridine-N3-)-methyltransferase RlmH</fullName>
    </alternativeName>
</protein>
<dbReference type="InterPro" id="IPR003742">
    <property type="entry name" value="RlmH-like"/>
</dbReference>
<proteinExistence type="inferred from homology"/>
<dbReference type="GO" id="GO:0070038">
    <property type="term" value="F:rRNA (pseudouridine-N3-)-methyltransferase activity"/>
    <property type="evidence" value="ECO:0007669"/>
    <property type="project" value="UniProtKB-UniRule"/>
</dbReference>
<keyword evidence="5" id="KW-0698">rRNA processing</keyword>
<accession>F0S0T7</accession>
<evidence type="ECO:0000256" key="3">
    <source>
        <dbReference type="ARBA" id="ARBA00022691"/>
    </source>
</evidence>
<dbReference type="FunCoup" id="F0S0T7">
    <property type="interactions" value="303"/>
</dbReference>
<dbReference type="RefSeq" id="WP_013637701.1">
    <property type="nucleotide sequence ID" value="NC_015185.1"/>
</dbReference>
<keyword evidence="5" id="KW-0963">Cytoplasm</keyword>
<sequence>MKIRIVAVGKISTILKEAQEHYLQKLRILEIVEVKKQRTKEDEGKKLLEKAKGYIVALDERGREMTSKEFASFLQKHPFITFIIGGADGLSEEVREKSNFLLSLSKFTLQHDIARIVLLEQIYRADQIIKGTPYHRD</sequence>
<reference evidence="7" key="2">
    <citation type="submission" date="2011-02" db="EMBL/GenBank/DDBJ databases">
        <title>The complete genome of Desulfurobacterium thermolithotrophum DSM 11699.</title>
        <authorList>
            <consortium name="US DOE Joint Genome Institute (JGI-PGF)"/>
            <person name="Lucas S."/>
            <person name="Copeland A."/>
            <person name="Lapidus A."/>
            <person name="Bruce D."/>
            <person name="Goodwin L."/>
            <person name="Pitluck S."/>
            <person name="Kyrpides N."/>
            <person name="Mavromatis K."/>
            <person name="Pagani I."/>
            <person name="Ivanova N."/>
            <person name="Mikhailova N."/>
            <person name="Daligault H."/>
            <person name="Detter J.C."/>
            <person name="Tapia R."/>
            <person name="Han C."/>
            <person name="Land M."/>
            <person name="Hauser L."/>
            <person name="Markowitz V."/>
            <person name="Cheng J.-F."/>
            <person name="Hugenholtz P."/>
            <person name="Woyke T."/>
            <person name="Wu D."/>
            <person name="Spring S."/>
            <person name="Brambilla E."/>
            <person name="Klenk H.-P."/>
            <person name="Eisen J.A."/>
        </authorList>
    </citation>
    <scope>NUCLEOTIDE SEQUENCE [LARGE SCALE GENOMIC DNA]</scope>
    <source>
        <strain evidence="7">DSM 11699 / BSA</strain>
    </source>
</reference>
<evidence type="ECO:0000313" key="6">
    <source>
        <dbReference type="EMBL" id="ADY72741.1"/>
    </source>
</evidence>
<dbReference type="EMBL" id="CP002543">
    <property type="protein sequence ID" value="ADY72741.1"/>
    <property type="molecule type" value="Genomic_DNA"/>
</dbReference>
<keyword evidence="1 5" id="KW-0489">Methyltransferase</keyword>
<dbReference type="InterPro" id="IPR029028">
    <property type="entry name" value="Alpha/beta_knot_MTases"/>
</dbReference>
<organism evidence="6 7">
    <name type="scientific">Desulfurobacterium thermolithotrophum (strain DSM 11699 / BSA)</name>
    <dbReference type="NCBI Taxonomy" id="868864"/>
    <lineage>
        <taxon>Bacteria</taxon>
        <taxon>Pseudomonadati</taxon>
        <taxon>Aquificota</taxon>
        <taxon>Aquificia</taxon>
        <taxon>Desulfurobacteriales</taxon>
        <taxon>Desulfurobacteriaceae</taxon>
        <taxon>Desulfurobacterium</taxon>
    </lineage>
</organism>
<dbReference type="PANTHER" id="PTHR33603">
    <property type="entry name" value="METHYLTRANSFERASE"/>
    <property type="match status" value="1"/>
</dbReference>
<dbReference type="CDD" id="cd18081">
    <property type="entry name" value="RlmH-like"/>
    <property type="match status" value="1"/>
</dbReference>
<evidence type="ECO:0000256" key="2">
    <source>
        <dbReference type="ARBA" id="ARBA00022679"/>
    </source>
</evidence>
<comment type="subcellular location">
    <subcellularLocation>
        <location evidence="5">Cytoplasm</location>
    </subcellularLocation>
</comment>
<feature type="binding site" evidence="5">
    <location>
        <position position="58"/>
    </location>
    <ligand>
        <name>S-adenosyl-L-methionine</name>
        <dbReference type="ChEBI" id="CHEBI:59789"/>
    </ligand>
</feature>
<evidence type="ECO:0000313" key="7">
    <source>
        <dbReference type="Proteomes" id="UP000007102"/>
    </source>
</evidence>
<keyword evidence="7" id="KW-1185">Reference proteome</keyword>
<dbReference type="STRING" id="868864.Dester_0082"/>
<gene>
    <name evidence="5" type="primary">rlmH</name>
    <name evidence="6" type="ordered locus">Dester_0082</name>
</gene>
<dbReference type="GO" id="GO:0005737">
    <property type="term" value="C:cytoplasm"/>
    <property type="evidence" value="ECO:0007669"/>
    <property type="project" value="UniProtKB-SubCell"/>
</dbReference>
<evidence type="ECO:0000256" key="4">
    <source>
        <dbReference type="ARBA" id="ARBA00038303"/>
    </source>
</evidence>
<dbReference type="Pfam" id="PF02590">
    <property type="entry name" value="SPOUT_MTase"/>
    <property type="match status" value="1"/>
</dbReference>
<comment type="similarity">
    <text evidence="4 5">Belongs to the RNA methyltransferase RlmH family.</text>
</comment>
<dbReference type="KEGG" id="dte:Dester_0082"/>
<dbReference type="PANTHER" id="PTHR33603:SF1">
    <property type="entry name" value="RIBOSOMAL RNA LARGE SUBUNIT METHYLTRANSFERASE H"/>
    <property type="match status" value="1"/>
</dbReference>
<dbReference type="HOGENOM" id="CLU_100552_2_0_0"/>
<reference evidence="6 7" key="1">
    <citation type="journal article" date="2011" name="Stand. Genomic Sci.">
        <title>Complete genome sequence of the thermophilic sulfur-reducer Desulfurobacterium thermolithotrophum type strain (BSA(T)) from a deep-sea hydrothermal vent.</title>
        <authorList>
            <person name="Goker M."/>
            <person name="Daligault H."/>
            <person name="Mwirichia R."/>
            <person name="Lapidus A."/>
            <person name="Lucas S."/>
            <person name="Deshpande S."/>
            <person name="Pagani I."/>
            <person name="Tapia R."/>
            <person name="Cheng J.F."/>
            <person name="Goodwin L."/>
            <person name="Pitluck S."/>
            <person name="Liolios K."/>
            <person name="Ivanova N."/>
            <person name="Mavromatis K."/>
            <person name="Mikhailova N."/>
            <person name="Pati A."/>
            <person name="Chen A."/>
            <person name="Palaniappan K."/>
            <person name="Han C."/>
            <person name="Land M."/>
            <person name="Hauser L."/>
            <person name="Pan C."/>
            <person name="Brambilla E.M."/>
            <person name="Rohde M."/>
            <person name="Spring S."/>
            <person name="Sikorski J."/>
            <person name="Wirth R."/>
            <person name="Detter J.C."/>
            <person name="Woyke T."/>
            <person name="Bristow J."/>
            <person name="Eisen J.A."/>
            <person name="Markowitz V."/>
            <person name="Hugenholtz P."/>
            <person name="Kyrpides N.C."/>
            <person name="Klenk H.P."/>
        </authorList>
    </citation>
    <scope>NUCLEOTIDE SEQUENCE [LARGE SCALE GENOMIC DNA]</scope>
    <source>
        <strain evidence="7">DSM 11699 / BSA</strain>
    </source>
</reference>
<dbReference type="PIRSF" id="PIRSF004505">
    <property type="entry name" value="MT_bac"/>
    <property type="match status" value="1"/>
</dbReference>
<dbReference type="Gene3D" id="3.40.1280.10">
    <property type="match status" value="1"/>
</dbReference>
<dbReference type="eggNOG" id="COG1576">
    <property type="taxonomic scope" value="Bacteria"/>
</dbReference>
<dbReference type="InParanoid" id="F0S0T7"/>
<keyword evidence="2 5" id="KW-0808">Transferase</keyword>